<name>A0ABS4YET1_9MICO</name>
<dbReference type="RefSeq" id="WP_209886269.1">
    <property type="nucleotide sequence ID" value="NZ_BAAAJV010000032.1"/>
</dbReference>
<evidence type="ECO:0000256" key="3">
    <source>
        <dbReference type="ARBA" id="ARBA00022833"/>
    </source>
</evidence>
<evidence type="ECO:0000259" key="6">
    <source>
        <dbReference type="Pfam" id="PF01258"/>
    </source>
</evidence>
<protein>
    <submittedName>
        <fullName evidence="7">RNA polymerase-binding transcription factor DksA</fullName>
    </submittedName>
</protein>
<evidence type="ECO:0000256" key="2">
    <source>
        <dbReference type="ARBA" id="ARBA00022771"/>
    </source>
</evidence>
<dbReference type="PANTHER" id="PTHR33823:SF4">
    <property type="entry name" value="GENERAL STRESS PROTEIN 16O"/>
    <property type="match status" value="1"/>
</dbReference>
<dbReference type="InterPro" id="IPR000962">
    <property type="entry name" value="Znf_DskA_TraR"/>
</dbReference>
<organism evidence="7 8">
    <name type="scientific">Brachybacterium fresconis</name>
    <dbReference type="NCBI Taxonomy" id="173363"/>
    <lineage>
        <taxon>Bacteria</taxon>
        <taxon>Bacillati</taxon>
        <taxon>Actinomycetota</taxon>
        <taxon>Actinomycetes</taxon>
        <taxon>Micrococcales</taxon>
        <taxon>Dermabacteraceae</taxon>
        <taxon>Brachybacterium</taxon>
    </lineage>
</organism>
<proteinExistence type="predicted"/>
<reference evidence="7 8" key="1">
    <citation type="submission" date="2021-03" db="EMBL/GenBank/DDBJ databases">
        <title>Sequencing the genomes of 1000 actinobacteria strains.</title>
        <authorList>
            <person name="Klenk H.-P."/>
        </authorList>
    </citation>
    <scope>NUCLEOTIDE SEQUENCE [LARGE SCALE GENOMIC DNA]</scope>
    <source>
        <strain evidence="7 8">DSM 14564</strain>
    </source>
</reference>
<keyword evidence="1" id="KW-0479">Metal-binding</keyword>
<dbReference type="Proteomes" id="UP000698222">
    <property type="component" value="Unassembled WGS sequence"/>
</dbReference>
<gene>
    <name evidence="7" type="ORF">JOF44_000193</name>
</gene>
<sequence length="112" mass="12371">MARGRAAQLLSRRREVESRLQEIEDELTALRRTREGAADDDEHDPDGVPLSEQWSRLEGLRRARAGVLAGVDQAEARLERGEDGRCRRCGGAISPARLAARPEATTCIDCAF</sequence>
<keyword evidence="3" id="KW-0862">Zinc</keyword>
<evidence type="ECO:0000256" key="4">
    <source>
        <dbReference type="PROSITE-ProRule" id="PRU00510"/>
    </source>
</evidence>
<keyword evidence="8" id="KW-1185">Reference proteome</keyword>
<feature type="region of interest" description="Disordered" evidence="5">
    <location>
        <begin position="30"/>
        <end position="53"/>
    </location>
</feature>
<feature type="domain" description="Zinc finger DksA/TraR C4-type" evidence="6">
    <location>
        <begin position="84"/>
        <end position="111"/>
    </location>
</feature>
<comment type="caution">
    <text evidence="7">The sequence shown here is derived from an EMBL/GenBank/DDBJ whole genome shotgun (WGS) entry which is preliminary data.</text>
</comment>
<dbReference type="Pfam" id="PF01258">
    <property type="entry name" value="zf-dskA_traR"/>
    <property type="match status" value="1"/>
</dbReference>
<dbReference type="EMBL" id="JAGIOC010000001">
    <property type="protein sequence ID" value="MBP2407290.1"/>
    <property type="molecule type" value="Genomic_DNA"/>
</dbReference>
<accession>A0ABS4YET1</accession>
<dbReference type="Gene3D" id="1.20.120.910">
    <property type="entry name" value="DksA, coiled-coil domain"/>
    <property type="match status" value="1"/>
</dbReference>
<dbReference type="SUPFAM" id="SSF57716">
    <property type="entry name" value="Glucocorticoid receptor-like (DNA-binding domain)"/>
    <property type="match status" value="1"/>
</dbReference>
<evidence type="ECO:0000256" key="5">
    <source>
        <dbReference type="SAM" id="MobiDB-lite"/>
    </source>
</evidence>
<evidence type="ECO:0000256" key="1">
    <source>
        <dbReference type="ARBA" id="ARBA00022723"/>
    </source>
</evidence>
<dbReference type="PROSITE" id="PS51128">
    <property type="entry name" value="ZF_DKSA_2"/>
    <property type="match status" value="1"/>
</dbReference>
<keyword evidence="2" id="KW-0863">Zinc-finger</keyword>
<evidence type="ECO:0000313" key="8">
    <source>
        <dbReference type="Proteomes" id="UP000698222"/>
    </source>
</evidence>
<feature type="zinc finger region" description="dksA C4-type" evidence="4">
    <location>
        <begin position="86"/>
        <end position="110"/>
    </location>
</feature>
<dbReference type="PANTHER" id="PTHR33823">
    <property type="entry name" value="RNA POLYMERASE-BINDING TRANSCRIPTION FACTOR DKSA-RELATED"/>
    <property type="match status" value="1"/>
</dbReference>
<evidence type="ECO:0000313" key="7">
    <source>
        <dbReference type="EMBL" id="MBP2407290.1"/>
    </source>
</evidence>